<organism evidence="2 3">
    <name type="scientific">Arthroderma benhamiae (strain ATCC MYA-4681 / CBS 112371)</name>
    <name type="common">Trichophyton mentagrophytes</name>
    <dbReference type="NCBI Taxonomy" id="663331"/>
    <lineage>
        <taxon>Eukaryota</taxon>
        <taxon>Fungi</taxon>
        <taxon>Dikarya</taxon>
        <taxon>Ascomycota</taxon>
        <taxon>Pezizomycotina</taxon>
        <taxon>Eurotiomycetes</taxon>
        <taxon>Eurotiomycetidae</taxon>
        <taxon>Onygenales</taxon>
        <taxon>Arthrodermataceae</taxon>
        <taxon>Trichophyton</taxon>
    </lineage>
</organism>
<name>D4ASW1_ARTBC</name>
<dbReference type="eggNOG" id="ENOG502RQ83">
    <property type="taxonomic scope" value="Eukaryota"/>
</dbReference>
<sequence>MEIYIISTSSGAFNIEQLTVTTQNIAIGCPPSLSSPLGMAVEKSLASDYRFRSCPTQQGCKIERDSQNDAKAGEDKQDCPNLSVCPESVPRSENGERRRGADPCLPIPDAVSVSASCADAGQRLGRPEGFASAVR</sequence>
<protein>
    <submittedName>
        <fullName evidence="2">Uncharacterized protein</fullName>
    </submittedName>
</protein>
<gene>
    <name evidence="2" type="ORF">ARB_07325</name>
</gene>
<dbReference type="KEGG" id="abe:ARB_07325"/>
<evidence type="ECO:0000256" key="1">
    <source>
        <dbReference type="SAM" id="MobiDB-lite"/>
    </source>
</evidence>
<comment type="caution">
    <text evidence="2">The sequence shown here is derived from an EMBL/GenBank/DDBJ whole genome shotgun (WGS) entry which is preliminary data.</text>
</comment>
<dbReference type="RefSeq" id="XP_003014764.1">
    <property type="nucleotide sequence ID" value="XM_003014718.1"/>
</dbReference>
<feature type="region of interest" description="Disordered" evidence="1">
    <location>
        <begin position="62"/>
        <end position="107"/>
    </location>
</feature>
<accession>D4ASW1</accession>
<evidence type="ECO:0000313" key="2">
    <source>
        <dbReference type="EMBL" id="EFE33861.1"/>
    </source>
</evidence>
<dbReference type="GeneID" id="9520301"/>
<evidence type="ECO:0000313" key="3">
    <source>
        <dbReference type="Proteomes" id="UP000008866"/>
    </source>
</evidence>
<dbReference type="HOGENOM" id="CLU_1885274_0_0_1"/>
<reference evidence="3" key="1">
    <citation type="journal article" date="2011" name="Genome Biol.">
        <title>Comparative and functional genomics provide insights into the pathogenicity of dermatophytic fungi.</title>
        <authorList>
            <person name="Burmester A."/>
            <person name="Shelest E."/>
            <person name="Gloeckner G."/>
            <person name="Heddergott C."/>
            <person name="Schindler S."/>
            <person name="Staib P."/>
            <person name="Heidel A."/>
            <person name="Felder M."/>
            <person name="Petzold A."/>
            <person name="Szafranski K."/>
            <person name="Feuermann M."/>
            <person name="Pedruzzi I."/>
            <person name="Priebe S."/>
            <person name="Groth M."/>
            <person name="Winkler R."/>
            <person name="Li W."/>
            <person name="Kniemeyer O."/>
            <person name="Schroeckh V."/>
            <person name="Hertweck C."/>
            <person name="Hube B."/>
            <person name="White T.C."/>
            <person name="Platzer M."/>
            <person name="Guthke R."/>
            <person name="Heitman J."/>
            <person name="Woestemeyer J."/>
            <person name="Zipfel P.F."/>
            <person name="Monod M."/>
            <person name="Brakhage A.A."/>
        </authorList>
    </citation>
    <scope>NUCLEOTIDE SEQUENCE [LARGE SCALE GENOMIC DNA]</scope>
    <source>
        <strain evidence="3">ATCC MYA-4681 / CBS 112371</strain>
    </source>
</reference>
<feature type="compositionally biased region" description="Basic and acidic residues" evidence="1">
    <location>
        <begin position="62"/>
        <end position="78"/>
    </location>
</feature>
<dbReference type="AlphaFoldDB" id="D4ASW1"/>
<keyword evidence="3" id="KW-1185">Reference proteome</keyword>
<proteinExistence type="predicted"/>
<dbReference type="EMBL" id="ABSU01000008">
    <property type="protein sequence ID" value="EFE33861.1"/>
    <property type="molecule type" value="Genomic_DNA"/>
</dbReference>
<dbReference type="Proteomes" id="UP000008866">
    <property type="component" value="Unassembled WGS sequence"/>
</dbReference>